<accession>F2PKF7</accession>
<protein>
    <submittedName>
        <fullName evidence="1">Uncharacterized protein</fullName>
    </submittedName>
</protein>
<name>F2PKF7_TRIEC</name>
<dbReference type="VEuPathDB" id="FungiDB:TEQG_08604"/>
<dbReference type="Proteomes" id="UP000009169">
    <property type="component" value="Unassembled WGS sequence"/>
</dbReference>
<proteinExistence type="predicted"/>
<keyword evidence="2" id="KW-1185">Reference proteome</keyword>
<evidence type="ECO:0000313" key="1">
    <source>
        <dbReference type="EMBL" id="EGE02375.1"/>
    </source>
</evidence>
<gene>
    <name evidence="1" type="ORF">TEQG_08604</name>
</gene>
<dbReference type="EMBL" id="DS995722">
    <property type="protein sequence ID" value="EGE02375.1"/>
    <property type="molecule type" value="Genomic_DNA"/>
</dbReference>
<organism evidence="1 2">
    <name type="scientific">Trichophyton equinum (strain ATCC MYA-4606 / CBS 127.97)</name>
    <name type="common">Horse ringworm fungus</name>
    <dbReference type="NCBI Taxonomy" id="559882"/>
    <lineage>
        <taxon>Eukaryota</taxon>
        <taxon>Fungi</taxon>
        <taxon>Dikarya</taxon>
        <taxon>Ascomycota</taxon>
        <taxon>Pezizomycotina</taxon>
        <taxon>Eurotiomycetes</taxon>
        <taxon>Eurotiomycetidae</taxon>
        <taxon>Onygenales</taxon>
        <taxon>Arthrodermataceae</taxon>
        <taxon>Trichophyton</taxon>
    </lineage>
</organism>
<dbReference type="HOGENOM" id="CLU_1662056_0_0_1"/>
<evidence type="ECO:0000313" key="2">
    <source>
        <dbReference type="Proteomes" id="UP000009169"/>
    </source>
</evidence>
<reference evidence="2" key="1">
    <citation type="journal article" date="2012" name="MBio">
        <title>Comparative genome analysis of Trichophyton rubrum and related dermatophytes reveals candidate genes involved in infection.</title>
        <authorList>
            <person name="Martinez D.A."/>
            <person name="Oliver B.G."/>
            <person name="Graeser Y."/>
            <person name="Goldberg J.M."/>
            <person name="Li W."/>
            <person name="Martinez-Rossi N.M."/>
            <person name="Monod M."/>
            <person name="Shelest E."/>
            <person name="Barton R.C."/>
            <person name="Birch E."/>
            <person name="Brakhage A.A."/>
            <person name="Chen Z."/>
            <person name="Gurr S.J."/>
            <person name="Heiman D."/>
            <person name="Heitman J."/>
            <person name="Kosti I."/>
            <person name="Rossi A."/>
            <person name="Saif S."/>
            <person name="Samalova M."/>
            <person name="Saunders C.W."/>
            <person name="Shea T."/>
            <person name="Summerbell R.C."/>
            <person name="Xu J."/>
            <person name="Young S."/>
            <person name="Zeng Q."/>
            <person name="Birren B.W."/>
            <person name="Cuomo C.A."/>
            <person name="White T.C."/>
        </authorList>
    </citation>
    <scope>NUCLEOTIDE SEQUENCE [LARGE SCALE GENOMIC DNA]</scope>
    <source>
        <strain evidence="2">ATCC MYA-4606 / CBS 127.97</strain>
    </source>
</reference>
<dbReference type="AlphaFoldDB" id="F2PKF7"/>
<sequence>MGVIKRVLVDGSGDYPAKNNKGTALIRKGVKKLGVISIKDLEAYYFYNDSRKEYKVVLKRLQRAYLYLKASKYKYFIYTYIRIVTPLFKITKGYKKGVPSLLVDGILKPNPKILSKINLEEDDLLISRDAISRAKSLKKLITKLEKARVVQKEEETLKV</sequence>